<dbReference type="RefSeq" id="XP_060300251.1">
    <property type="nucleotide sequence ID" value="XM_060433365.1"/>
</dbReference>
<evidence type="ECO:0000256" key="1">
    <source>
        <dbReference type="SAM" id="SignalP"/>
    </source>
</evidence>
<keyword evidence="1" id="KW-0732">Signal</keyword>
<gene>
    <name evidence="2" type="ORF">B0T26DRAFT_133605</name>
</gene>
<dbReference type="Proteomes" id="UP001172101">
    <property type="component" value="Unassembled WGS sequence"/>
</dbReference>
<proteinExistence type="predicted"/>
<evidence type="ECO:0000313" key="3">
    <source>
        <dbReference type="Proteomes" id="UP001172101"/>
    </source>
</evidence>
<evidence type="ECO:0008006" key="4">
    <source>
        <dbReference type="Google" id="ProtNLM"/>
    </source>
</evidence>
<protein>
    <recommendedName>
        <fullName evidence="4">Secreted protein</fullName>
    </recommendedName>
</protein>
<dbReference type="AlphaFoldDB" id="A0AA40B4A4"/>
<accession>A0AA40B4A4</accession>
<evidence type="ECO:0000313" key="2">
    <source>
        <dbReference type="EMBL" id="KAK0727396.1"/>
    </source>
</evidence>
<sequence>MWVSFRFSYALLFLRLCQLTFPRTCQSRRAVPEARARSALSRSIGGHVFRILNFSFLSELGNHGSLLWIYCRSCQAVSFWGKASQIPFGPLNNGRV</sequence>
<dbReference type="GeneID" id="85316636"/>
<organism evidence="2 3">
    <name type="scientific">Lasiosphaeria miniovina</name>
    <dbReference type="NCBI Taxonomy" id="1954250"/>
    <lineage>
        <taxon>Eukaryota</taxon>
        <taxon>Fungi</taxon>
        <taxon>Dikarya</taxon>
        <taxon>Ascomycota</taxon>
        <taxon>Pezizomycotina</taxon>
        <taxon>Sordariomycetes</taxon>
        <taxon>Sordariomycetidae</taxon>
        <taxon>Sordariales</taxon>
        <taxon>Lasiosphaeriaceae</taxon>
        <taxon>Lasiosphaeria</taxon>
    </lineage>
</organism>
<comment type="caution">
    <text evidence="2">The sequence shown here is derived from an EMBL/GenBank/DDBJ whole genome shotgun (WGS) entry which is preliminary data.</text>
</comment>
<feature type="signal peptide" evidence="1">
    <location>
        <begin position="1"/>
        <end position="27"/>
    </location>
</feature>
<keyword evidence="3" id="KW-1185">Reference proteome</keyword>
<feature type="chain" id="PRO_5041279730" description="Secreted protein" evidence="1">
    <location>
        <begin position="28"/>
        <end position="96"/>
    </location>
</feature>
<dbReference type="EMBL" id="JAUIRO010000002">
    <property type="protein sequence ID" value="KAK0727396.1"/>
    <property type="molecule type" value="Genomic_DNA"/>
</dbReference>
<name>A0AA40B4A4_9PEZI</name>
<reference evidence="2" key="1">
    <citation type="submission" date="2023-06" db="EMBL/GenBank/DDBJ databases">
        <title>Genome-scale phylogeny and comparative genomics of the fungal order Sordariales.</title>
        <authorList>
            <consortium name="Lawrence Berkeley National Laboratory"/>
            <person name="Hensen N."/>
            <person name="Bonometti L."/>
            <person name="Westerberg I."/>
            <person name="Brannstrom I.O."/>
            <person name="Guillou S."/>
            <person name="Cros-Aarteil S."/>
            <person name="Calhoun S."/>
            <person name="Haridas S."/>
            <person name="Kuo A."/>
            <person name="Mondo S."/>
            <person name="Pangilinan J."/>
            <person name="Riley R."/>
            <person name="LaButti K."/>
            <person name="Andreopoulos B."/>
            <person name="Lipzen A."/>
            <person name="Chen C."/>
            <person name="Yanf M."/>
            <person name="Daum C."/>
            <person name="Ng V."/>
            <person name="Clum A."/>
            <person name="Steindorff A."/>
            <person name="Ohm R."/>
            <person name="Martin F."/>
            <person name="Silar P."/>
            <person name="Natvig D."/>
            <person name="Lalanne C."/>
            <person name="Gautier V."/>
            <person name="Ament-velasquez S.L."/>
            <person name="Kruys A."/>
            <person name="Hutchinson M.I."/>
            <person name="Powell A.J."/>
            <person name="Barry K."/>
            <person name="Miller A.N."/>
            <person name="Grigoriev I.V."/>
            <person name="Debuchy R."/>
            <person name="Gladieux P."/>
            <person name="Thoren M.H."/>
            <person name="Johannesson H."/>
        </authorList>
    </citation>
    <scope>NUCLEOTIDE SEQUENCE</scope>
    <source>
        <strain evidence="2">SMH2392-1A</strain>
    </source>
</reference>